<dbReference type="RefSeq" id="XP_004842632.1">
    <property type="nucleotide sequence ID" value="XM_004842575.1"/>
</dbReference>
<dbReference type="eggNOG" id="ENOG502TD2Y">
    <property type="taxonomic scope" value="Eukaryota"/>
</dbReference>
<keyword evidence="2 3" id="KW-0416">Keratin</keyword>
<dbReference type="KEGG" id="hgl:101706447"/>
<dbReference type="OrthoDB" id="9834780at2759"/>
<accession>G5AZV2</accession>
<dbReference type="InterPro" id="IPR007951">
    <property type="entry name" value="KRTAP_PMG"/>
</dbReference>
<evidence type="ECO:0000313" key="7">
    <source>
        <dbReference type="RefSeq" id="XP_004842632.1"/>
    </source>
</evidence>
<dbReference type="Proteomes" id="UP000694906">
    <property type="component" value="Unplaced"/>
</dbReference>
<dbReference type="GO" id="GO:0005829">
    <property type="term" value="C:cytosol"/>
    <property type="evidence" value="ECO:0007669"/>
    <property type="project" value="UniProtKB-ARBA"/>
</dbReference>
<dbReference type="Proteomes" id="UP000006813">
    <property type="component" value="Unassembled WGS sequence"/>
</dbReference>
<dbReference type="GeneID" id="101706447"/>
<evidence type="ECO:0000256" key="2">
    <source>
        <dbReference type="ARBA" id="ARBA00022744"/>
    </source>
</evidence>
<dbReference type="GO" id="GO:0045095">
    <property type="term" value="C:keratin filament"/>
    <property type="evidence" value="ECO:0007669"/>
    <property type="project" value="UniProtKB-UniRule"/>
</dbReference>
<comment type="function">
    <text evidence="1 3">In the hair cortex, hair keratin intermediate filaments are embedded in an interfilamentous matrix, consisting of hair keratin-associated proteins (KRTAP), which are essential for the formation of a rigid and resistant hair shaft through their extensive disulfide bond cross-linking with abundant cysteine residues of hair keratins. The matrix proteins include the high-sulfur and high-glycine-tyrosine keratins.</text>
</comment>
<dbReference type="Pfam" id="PF05287">
    <property type="entry name" value="PMG"/>
    <property type="match status" value="1"/>
</dbReference>
<reference evidence="4 5" key="1">
    <citation type="journal article" date="2011" name="Nature">
        <title>Genome sequencing reveals insights into physiology and longevity of the naked mole rat.</title>
        <authorList>
            <person name="Kim E.B."/>
            <person name="Fang X."/>
            <person name="Fushan A.A."/>
            <person name="Huang Z."/>
            <person name="Lobanov A.V."/>
            <person name="Han L."/>
            <person name="Marino S.M."/>
            <person name="Sun X."/>
            <person name="Turanov A.A."/>
            <person name="Yang P."/>
            <person name="Yim S.H."/>
            <person name="Zhao X."/>
            <person name="Kasaikina M.V."/>
            <person name="Stoletzki N."/>
            <person name="Peng C."/>
            <person name="Polak P."/>
            <person name="Xiong Z."/>
            <person name="Kiezun A."/>
            <person name="Zhu Y."/>
            <person name="Chen Y."/>
            <person name="Kryukov G.V."/>
            <person name="Zhang Q."/>
            <person name="Peshkin L."/>
            <person name="Yang L."/>
            <person name="Bronson R.T."/>
            <person name="Buffenstein R."/>
            <person name="Wang B."/>
            <person name="Han C."/>
            <person name="Li Q."/>
            <person name="Chen L."/>
            <person name="Zhao W."/>
            <person name="Sunyaev S.R."/>
            <person name="Park T.J."/>
            <person name="Zhang G."/>
            <person name="Wang J."/>
            <person name="Gladyshev V.N."/>
        </authorList>
    </citation>
    <scope>NUCLEOTIDE SEQUENCE [LARGE SCALE GENOMIC DNA]</scope>
</reference>
<gene>
    <name evidence="7" type="primary">LOC101706447</name>
    <name evidence="4" type="ORF">GW7_19570</name>
</gene>
<proteinExistence type="inferred from homology"/>
<dbReference type="InParanoid" id="G5AZV2"/>
<evidence type="ECO:0000313" key="4">
    <source>
        <dbReference type="EMBL" id="EHB02563.1"/>
    </source>
</evidence>
<dbReference type="AlphaFoldDB" id="G5AZV2"/>
<dbReference type="EMBL" id="JH167696">
    <property type="protein sequence ID" value="EHB02563.1"/>
    <property type="molecule type" value="Genomic_DNA"/>
</dbReference>
<evidence type="ECO:0000256" key="3">
    <source>
        <dbReference type="RuleBase" id="RU369044"/>
    </source>
</evidence>
<sequence length="143" mass="15623">MSYNFSSGNFSSQSFGGFLRPTVSAYNSVYPTNVIIPLKTYQLGSSIYSGQQESFCEPIGNQTSCTGTRSFQTSCFHPSNSISFRPCQTNYTGSLGYGNTGLAPFGHGNTVFGCCGHRNTGFRYLGNGSSFYRPSYFSTRSFQ</sequence>
<organism evidence="4 5">
    <name type="scientific">Heterocephalus glaber</name>
    <name type="common">Naked mole rat</name>
    <dbReference type="NCBI Taxonomy" id="10181"/>
    <lineage>
        <taxon>Eukaryota</taxon>
        <taxon>Metazoa</taxon>
        <taxon>Chordata</taxon>
        <taxon>Craniata</taxon>
        <taxon>Vertebrata</taxon>
        <taxon>Euteleostomi</taxon>
        <taxon>Mammalia</taxon>
        <taxon>Eutheria</taxon>
        <taxon>Euarchontoglires</taxon>
        <taxon>Glires</taxon>
        <taxon>Rodentia</taxon>
        <taxon>Hystricomorpha</taxon>
        <taxon>Bathyergidae</taxon>
        <taxon>Heterocephalus</taxon>
    </lineage>
</organism>
<comment type="similarity">
    <text evidence="3">Belongs to the PMG family.</text>
</comment>
<protein>
    <recommendedName>
        <fullName evidence="3">Keratin-associated protein</fullName>
    </recommendedName>
</protein>
<name>G5AZV2_HETGA</name>
<reference evidence="7" key="2">
    <citation type="submission" date="2025-04" db="UniProtKB">
        <authorList>
            <consortium name="RefSeq"/>
        </authorList>
    </citation>
    <scope>IDENTIFICATION</scope>
</reference>
<keyword evidence="6" id="KW-1185">Reference proteome</keyword>
<evidence type="ECO:0000313" key="6">
    <source>
        <dbReference type="Proteomes" id="UP000694906"/>
    </source>
</evidence>
<evidence type="ECO:0000313" key="5">
    <source>
        <dbReference type="Proteomes" id="UP000006813"/>
    </source>
</evidence>
<dbReference type="STRING" id="10181.G5AZV2"/>
<comment type="subunit">
    <text evidence="3">Interacts with hair keratins.</text>
</comment>
<evidence type="ECO:0000256" key="1">
    <source>
        <dbReference type="ARBA" id="ARBA00003327"/>
    </source>
</evidence>